<dbReference type="OrthoDB" id="5989093at2759"/>
<dbReference type="Proteomes" id="UP001163046">
    <property type="component" value="Unassembled WGS sequence"/>
</dbReference>
<keyword evidence="2 5" id="KW-0812">Transmembrane</keyword>
<dbReference type="SUPFAM" id="SSF81321">
    <property type="entry name" value="Family A G protein-coupled receptor-like"/>
    <property type="match status" value="1"/>
</dbReference>
<dbReference type="EMBL" id="MU827348">
    <property type="protein sequence ID" value="KAJ7352767.1"/>
    <property type="molecule type" value="Genomic_DNA"/>
</dbReference>
<feature type="transmembrane region" description="Helical" evidence="5">
    <location>
        <begin position="22"/>
        <end position="43"/>
    </location>
</feature>
<protein>
    <recommendedName>
        <fullName evidence="6">G-protein coupled receptors family 1 profile domain-containing protein</fullName>
    </recommendedName>
</protein>
<dbReference type="GO" id="GO:0016020">
    <property type="term" value="C:membrane"/>
    <property type="evidence" value="ECO:0007669"/>
    <property type="project" value="UniProtKB-SubCell"/>
</dbReference>
<dbReference type="InterPro" id="IPR017452">
    <property type="entry name" value="GPCR_Rhodpsn_7TM"/>
</dbReference>
<proteinExistence type="predicted"/>
<evidence type="ECO:0000256" key="5">
    <source>
        <dbReference type="SAM" id="Phobius"/>
    </source>
</evidence>
<evidence type="ECO:0000256" key="3">
    <source>
        <dbReference type="ARBA" id="ARBA00022989"/>
    </source>
</evidence>
<evidence type="ECO:0000256" key="4">
    <source>
        <dbReference type="ARBA" id="ARBA00023136"/>
    </source>
</evidence>
<evidence type="ECO:0000256" key="1">
    <source>
        <dbReference type="ARBA" id="ARBA00004370"/>
    </source>
</evidence>
<keyword evidence="8" id="KW-1185">Reference proteome</keyword>
<accession>A0A9W9YIW5</accession>
<name>A0A9W9YIW5_9CNID</name>
<dbReference type="InterPro" id="IPR000276">
    <property type="entry name" value="GPCR_Rhodpsn"/>
</dbReference>
<dbReference type="PRINTS" id="PR00237">
    <property type="entry name" value="GPCRRHODOPSN"/>
</dbReference>
<evidence type="ECO:0000256" key="2">
    <source>
        <dbReference type="ARBA" id="ARBA00022692"/>
    </source>
</evidence>
<dbReference type="Gene3D" id="1.20.1070.10">
    <property type="entry name" value="Rhodopsin 7-helix transmembrane proteins"/>
    <property type="match status" value="1"/>
</dbReference>
<comment type="subcellular location">
    <subcellularLocation>
        <location evidence="1">Membrane</location>
    </subcellularLocation>
</comment>
<reference evidence="7" key="1">
    <citation type="submission" date="2023-01" db="EMBL/GenBank/DDBJ databases">
        <title>Genome assembly of the deep-sea coral Lophelia pertusa.</title>
        <authorList>
            <person name="Herrera S."/>
            <person name="Cordes E."/>
        </authorList>
    </citation>
    <scope>NUCLEOTIDE SEQUENCE</scope>
    <source>
        <strain evidence="7">USNM1676648</strain>
        <tissue evidence="7">Polyp</tissue>
    </source>
</reference>
<dbReference type="AlphaFoldDB" id="A0A9W9YIW5"/>
<keyword evidence="4 5" id="KW-0472">Membrane</keyword>
<dbReference type="GO" id="GO:0004930">
    <property type="term" value="F:G protein-coupled receptor activity"/>
    <property type="evidence" value="ECO:0007669"/>
    <property type="project" value="InterPro"/>
</dbReference>
<evidence type="ECO:0000259" key="6">
    <source>
        <dbReference type="PROSITE" id="PS50262"/>
    </source>
</evidence>
<organism evidence="7 8">
    <name type="scientific">Desmophyllum pertusum</name>
    <dbReference type="NCBI Taxonomy" id="174260"/>
    <lineage>
        <taxon>Eukaryota</taxon>
        <taxon>Metazoa</taxon>
        <taxon>Cnidaria</taxon>
        <taxon>Anthozoa</taxon>
        <taxon>Hexacorallia</taxon>
        <taxon>Scleractinia</taxon>
        <taxon>Caryophylliina</taxon>
        <taxon>Caryophylliidae</taxon>
        <taxon>Desmophyllum</taxon>
    </lineage>
</organism>
<comment type="caution">
    <text evidence="7">The sequence shown here is derived from an EMBL/GenBank/DDBJ whole genome shotgun (WGS) entry which is preliminary data.</text>
</comment>
<gene>
    <name evidence="7" type="ORF">OS493_034118</name>
</gene>
<evidence type="ECO:0000313" key="8">
    <source>
        <dbReference type="Proteomes" id="UP001163046"/>
    </source>
</evidence>
<feature type="domain" description="G-protein coupled receptors family 1 profile" evidence="6">
    <location>
        <begin position="35"/>
        <end position="78"/>
    </location>
</feature>
<dbReference type="PROSITE" id="PS50262">
    <property type="entry name" value="G_PROTEIN_RECEP_F1_2"/>
    <property type="match status" value="1"/>
</dbReference>
<evidence type="ECO:0000313" key="7">
    <source>
        <dbReference type="EMBL" id="KAJ7352767.1"/>
    </source>
</evidence>
<sequence length="105" mass="11188">MGLGASHCVGVWAPTEVSITTMVLAILFMIATVPGNLMVILAVLFDPNKNLRSPFTLLVANLAVTDLIVGALVEPLSINTHYREAQVCVFSVLHGIFAEPGSVNR</sequence>
<keyword evidence="3 5" id="KW-1133">Transmembrane helix</keyword>